<organism evidence="1 2">
    <name type="scientific">Deinococcus lacus</name>
    <dbReference type="NCBI Taxonomy" id="392561"/>
    <lineage>
        <taxon>Bacteria</taxon>
        <taxon>Thermotogati</taxon>
        <taxon>Deinococcota</taxon>
        <taxon>Deinococci</taxon>
        <taxon>Deinococcales</taxon>
        <taxon>Deinococcaceae</taxon>
        <taxon>Deinococcus</taxon>
    </lineage>
</organism>
<proteinExistence type="predicted"/>
<name>A0ABW1YGQ6_9DEIO</name>
<sequence>MPETLVLIIDGQPLPEIYVSPEATVLPLGETGLNLYAGVGTWHEAYRITTAGSSATMSGMIEGLETLLEARPELRFVHLLGTATPALVAAVDAILTERETRNYYTHALLEARPRAQGESMSDYLASVQTEFAGSTSLRCSVALDGGLMYNPLTRRMENHSSAWKLSAERPTRPIGEAPYRVRNGPLRGMGDLTFDANLVGSSGRFAALRTFDARTGIYVAHWPTLAPQGSDFGEVQRREVIDRAATAGYNAAMDYLGEDVPVDTVTGHLLETAALAMEAYIEGRVRAALGANASGVRVQLNREENILSTEHLEFVVSVIPLGYIKYLDVRVNFANPVLMPQGERTEVTAPIPSPDTSQPA</sequence>
<dbReference type="Pfam" id="PF10758">
    <property type="entry name" value="DUF2586"/>
    <property type="match status" value="1"/>
</dbReference>
<dbReference type="EMBL" id="JBHSWD010000001">
    <property type="protein sequence ID" value="MFC6592412.1"/>
    <property type="molecule type" value="Genomic_DNA"/>
</dbReference>
<dbReference type="InterPro" id="IPR019694">
    <property type="entry name" value="Phage_HP1_Orf23"/>
</dbReference>
<accession>A0ABW1YGQ6</accession>
<evidence type="ECO:0000313" key="2">
    <source>
        <dbReference type="Proteomes" id="UP001596297"/>
    </source>
</evidence>
<keyword evidence="2" id="KW-1185">Reference proteome</keyword>
<evidence type="ECO:0000313" key="1">
    <source>
        <dbReference type="EMBL" id="MFC6592412.1"/>
    </source>
</evidence>
<dbReference type="Proteomes" id="UP001596297">
    <property type="component" value="Unassembled WGS sequence"/>
</dbReference>
<comment type="caution">
    <text evidence="1">The sequence shown here is derived from an EMBL/GenBank/DDBJ whole genome shotgun (WGS) entry which is preliminary data.</text>
</comment>
<dbReference type="RefSeq" id="WP_380083438.1">
    <property type="nucleotide sequence ID" value="NZ_JBHSWD010000001.1"/>
</dbReference>
<gene>
    <name evidence="1" type="ORF">ACFP81_10675</name>
</gene>
<protein>
    <submittedName>
        <fullName evidence="1">DUF2586 family protein</fullName>
    </submittedName>
</protein>
<reference evidence="2" key="1">
    <citation type="journal article" date="2019" name="Int. J. Syst. Evol. Microbiol.">
        <title>The Global Catalogue of Microorganisms (GCM) 10K type strain sequencing project: providing services to taxonomists for standard genome sequencing and annotation.</title>
        <authorList>
            <consortium name="The Broad Institute Genomics Platform"/>
            <consortium name="The Broad Institute Genome Sequencing Center for Infectious Disease"/>
            <person name="Wu L."/>
            <person name="Ma J."/>
        </authorList>
    </citation>
    <scope>NUCLEOTIDE SEQUENCE [LARGE SCALE GENOMIC DNA]</scope>
    <source>
        <strain evidence="2">CGMCC 1.15772</strain>
    </source>
</reference>